<organism evidence="2">
    <name type="scientific">viral metagenome</name>
    <dbReference type="NCBI Taxonomy" id="1070528"/>
    <lineage>
        <taxon>unclassified sequences</taxon>
        <taxon>metagenomes</taxon>
        <taxon>organismal metagenomes</taxon>
    </lineage>
</organism>
<dbReference type="EMBL" id="MN740695">
    <property type="protein sequence ID" value="QHU08266.1"/>
    <property type="molecule type" value="Genomic_DNA"/>
</dbReference>
<evidence type="ECO:0000313" key="2">
    <source>
        <dbReference type="EMBL" id="QHU08266.1"/>
    </source>
</evidence>
<protein>
    <submittedName>
        <fullName evidence="2">Uncharacterized protein</fullName>
    </submittedName>
</protein>
<sequence>MKEMVIFSIFLFVIILIFYGVDGSTERQYDTLSSTRNNDSDMMPQIEIGNNPNKKACFSCGTNSLTKKYNNQKSSNLSIDNQILKIDPDATIGPDNASLYREANVKTPYPIPTGPSARPYNFPVRQPGIPQGTRNDQRGAVPYESTTSNKFYDYGPNNLDQRQTGRGELDPKAVGDLTIISPTGEESRVTQKYSFRDLQKYSWADFHQGEGERIQSPGTLPTFGLYVPFNAVPTRECGLVSMKQPYNNSCYKPELALYGSFGG</sequence>
<accession>A0A6C0JTX9</accession>
<feature type="region of interest" description="Disordered" evidence="1">
    <location>
        <begin position="126"/>
        <end position="171"/>
    </location>
</feature>
<reference evidence="2" key="1">
    <citation type="journal article" date="2020" name="Nature">
        <title>Giant virus diversity and host interactions through global metagenomics.</title>
        <authorList>
            <person name="Schulz F."/>
            <person name="Roux S."/>
            <person name="Paez-Espino D."/>
            <person name="Jungbluth S."/>
            <person name="Walsh D.A."/>
            <person name="Denef V.J."/>
            <person name="McMahon K.D."/>
            <person name="Konstantinidis K.T."/>
            <person name="Eloe-Fadrosh E.A."/>
            <person name="Kyrpides N.C."/>
            <person name="Woyke T."/>
        </authorList>
    </citation>
    <scope>NUCLEOTIDE SEQUENCE</scope>
    <source>
        <strain evidence="2">GVMAG-S-1062768-28</strain>
    </source>
</reference>
<evidence type="ECO:0000256" key="1">
    <source>
        <dbReference type="SAM" id="MobiDB-lite"/>
    </source>
</evidence>
<proteinExistence type="predicted"/>
<dbReference type="AlphaFoldDB" id="A0A6C0JTX9"/>
<name>A0A6C0JTX9_9ZZZZ</name>